<feature type="non-terminal residue" evidence="1">
    <location>
        <position position="32"/>
    </location>
</feature>
<sequence>MNAAGWRGAYSAYPTRWQGKTFTPPSGRRSPL</sequence>
<dbReference type="Proteomes" id="UP000004906">
    <property type="component" value="Unassembled WGS sequence"/>
</dbReference>
<gene>
    <name evidence="1" type="ORF">LTSEADE_1327</name>
</gene>
<organism evidence="1 2">
    <name type="scientific">Salmonella enterica subsp. enterica serovar Adelaide str. A4-669</name>
    <dbReference type="NCBI Taxonomy" id="913063"/>
    <lineage>
        <taxon>Bacteria</taxon>
        <taxon>Pseudomonadati</taxon>
        <taxon>Pseudomonadota</taxon>
        <taxon>Gammaproteobacteria</taxon>
        <taxon>Enterobacterales</taxon>
        <taxon>Enterobacteriaceae</taxon>
        <taxon>Salmonella</taxon>
    </lineage>
</organism>
<dbReference type="AlphaFoldDB" id="A0A6C8GR13"/>
<name>A0A6C8GR13_SALET</name>
<protein>
    <submittedName>
        <fullName evidence="1">Uncharacterized protein</fullName>
    </submittedName>
</protein>
<evidence type="ECO:0000313" key="2">
    <source>
        <dbReference type="Proteomes" id="UP000004906"/>
    </source>
</evidence>
<reference evidence="1 2" key="1">
    <citation type="journal article" date="2011" name="BMC Genomics">
        <title>Genome sequencing reveals diversification of virulence factor content and possible host adaptation in distinct subpopulations of Salmonella enterica.</title>
        <authorList>
            <person name="den Bakker H.C."/>
            <person name="Moreno Switt A.I."/>
            <person name="Govoni G."/>
            <person name="Cummings C.A."/>
            <person name="Ranieri M.L."/>
            <person name="Degoricija L."/>
            <person name="Hoelzer K."/>
            <person name="Rodriguez-Rivera L.D."/>
            <person name="Brown S."/>
            <person name="Bolchacova E."/>
            <person name="Furtado M.R."/>
            <person name="Wiedmann M."/>
        </authorList>
    </citation>
    <scope>NUCLEOTIDE SEQUENCE [LARGE SCALE GENOMIC DNA]</scope>
    <source>
        <strain evidence="1 2">A4-669</strain>
    </source>
</reference>
<comment type="caution">
    <text evidence="1">The sequence shown here is derived from an EMBL/GenBank/DDBJ whole genome shotgun (WGS) entry which is preliminary data.</text>
</comment>
<accession>A0A6C8GR13</accession>
<dbReference type="EMBL" id="AFCI01000481">
    <property type="protein sequence ID" value="EHC39221.1"/>
    <property type="molecule type" value="Genomic_DNA"/>
</dbReference>
<proteinExistence type="predicted"/>
<evidence type="ECO:0000313" key="1">
    <source>
        <dbReference type="EMBL" id="EHC39221.1"/>
    </source>
</evidence>